<proteinExistence type="predicted"/>
<evidence type="ECO:0008006" key="3">
    <source>
        <dbReference type="Google" id="ProtNLM"/>
    </source>
</evidence>
<dbReference type="EMBL" id="JFZV01000012">
    <property type="protein sequence ID" value="KDN14047.1"/>
    <property type="molecule type" value="Genomic_DNA"/>
</dbReference>
<dbReference type="InterPro" id="IPR014918">
    <property type="entry name" value="Phage_tail_3"/>
</dbReference>
<sequence>MAAQLPDGSKLYIEKGRDTPISITSISNANPAVATAANHTLATGDYIELVSGWSGITMRIVRVGKVTKDTFELEGINTSKVEDFPVGGGKGSARKILERVQITQVLEFNTSGGEQQYATFQFLEDNFERKLPTITSAQSIDLGIADDPTLDGYKALKEAKDNRGNYAVFLELCSGSTIAYNAAVSLNETPKVNKGNVMQINANLSLQALPMRY</sequence>
<name>A0A836Z2S4_9NEIS</name>
<keyword evidence="2" id="KW-1185">Reference proteome</keyword>
<accession>A0A836Z2S4</accession>
<dbReference type="Pfam" id="PF08813">
    <property type="entry name" value="Phage_tail_3"/>
    <property type="match status" value="1"/>
</dbReference>
<organism evidence="1 2">
    <name type="scientific">Snodgrassella communis</name>
    <dbReference type="NCBI Taxonomy" id="2946699"/>
    <lineage>
        <taxon>Bacteria</taxon>
        <taxon>Pseudomonadati</taxon>
        <taxon>Pseudomonadota</taxon>
        <taxon>Betaproteobacteria</taxon>
        <taxon>Neisseriales</taxon>
        <taxon>Neisseriaceae</taxon>
        <taxon>Snodgrassella</taxon>
    </lineage>
</organism>
<reference evidence="1 2" key="1">
    <citation type="submission" date="2014-03" db="EMBL/GenBank/DDBJ databases">
        <title>The genomes of two eusocial bee gut symbionts.</title>
        <authorList>
            <person name="Kwong W.K."/>
            <person name="Engel P."/>
            <person name="Koch H."/>
            <person name="Moran N.A."/>
        </authorList>
    </citation>
    <scope>NUCLEOTIDE SEQUENCE [LARGE SCALE GENOMIC DNA]</scope>
    <source>
        <strain evidence="2">wkB29</strain>
    </source>
</reference>
<dbReference type="Gene3D" id="2.40.30.180">
    <property type="entry name" value="Ubiquitin-activating enzyme E1, FCCH domain"/>
    <property type="match status" value="1"/>
</dbReference>
<evidence type="ECO:0000313" key="1">
    <source>
        <dbReference type="EMBL" id="KDN14047.1"/>
    </source>
</evidence>
<dbReference type="OrthoDB" id="6538688at2"/>
<dbReference type="Proteomes" id="UP000027170">
    <property type="component" value="Unassembled WGS sequence"/>
</dbReference>
<evidence type="ECO:0000313" key="2">
    <source>
        <dbReference type="Proteomes" id="UP000027170"/>
    </source>
</evidence>
<dbReference type="AlphaFoldDB" id="A0A836Z2S4"/>
<gene>
    <name evidence="1" type="ORF">SALWKB29_1949</name>
</gene>
<dbReference type="InterPro" id="IPR042302">
    <property type="entry name" value="E1_FCCH_sf"/>
</dbReference>
<dbReference type="RefSeq" id="WP_037491788.1">
    <property type="nucleotide sequence ID" value="NZ_JFZV01000012.1"/>
</dbReference>
<protein>
    <recommendedName>
        <fullName evidence="3">Phage tail protein</fullName>
    </recommendedName>
</protein>
<comment type="caution">
    <text evidence="1">The sequence shown here is derived from an EMBL/GenBank/DDBJ whole genome shotgun (WGS) entry which is preliminary data.</text>
</comment>